<dbReference type="PROSITE" id="PS51257">
    <property type="entry name" value="PROKAR_LIPOPROTEIN"/>
    <property type="match status" value="1"/>
</dbReference>
<proteinExistence type="predicted"/>
<sequence length="156" mass="17789">MRWHFVTANKQSLLLIAVTLAALACGIVFQREQRALYQTGEIVQQVGFYDLMLHQQEIYDSRISTAGNIIVSTLSSPHDAAFMLKSNFVHTRQRYGKHYFAYAPVLFNPAKGNRMVTNNVDLLTYSENAMQQIAPDGVPLVCQQNGMIFRYQLERD</sequence>
<protein>
    <submittedName>
        <fullName evidence="1">Uncharacterized protein</fullName>
    </submittedName>
</protein>
<dbReference type="EMBL" id="AXOM01000046">
    <property type="protein sequence ID" value="ESS57990.1"/>
    <property type="molecule type" value="Genomic_DNA"/>
</dbReference>
<evidence type="ECO:0000313" key="2">
    <source>
        <dbReference type="Proteomes" id="UP000017834"/>
    </source>
</evidence>
<comment type="caution">
    <text evidence="1">The sequence shown here is derived from an EMBL/GenBank/DDBJ whole genome shotgun (WGS) entry which is preliminary data.</text>
</comment>
<name>A0ABP2ZS98_ENTCL</name>
<keyword evidence="2" id="KW-1185">Reference proteome</keyword>
<dbReference type="Proteomes" id="UP000017834">
    <property type="component" value="Unassembled WGS sequence"/>
</dbReference>
<reference evidence="1 2" key="1">
    <citation type="journal article" date="2014" name="Genome Announc.">
        <title>Draft Genome Sequence of Enterobacter cloacae Strain S611.</title>
        <authorList>
            <person name="Wang D."/>
            <person name="Han C.S."/>
            <person name="Dichosa A.E."/>
            <person name="Gleasner C.D."/>
            <person name="Johnson S.L."/>
            <person name="Daligault H.E."/>
            <person name="Davenport K.W."/>
            <person name="Li P.E."/>
            <person name="Pierson E.A."/>
            <person name="Pierson L.S.III."/>
        </authorList>
    </citation>
    <scope>NUCLEOTIDE SEQUENCE [LARGE SCALE GENOMIC DNA]</scope>
    <source>
        <strain evidence="1 2">S611</strain>
    </source>
</reference>
<gene>
    <name evidence="1" type="ORF">EDP2_1602</name>
</gene>
<accession>A0ABP2ZS98</accession>
<organism evidence="1 2">
    <name type="scientific">Enterobacter cloacae S611</name>
    <dbReference type="NCBI Taxonomy" id="1399146"/>
    <lineage>
        <taxon>Bacteria</taxon>
        <taxon>Pseudomonadati</taxon>
        <taxon>Pseudomonadota</taxon>
        <taxon>Gammaproteobacteria</taxon>
        <taxon>Enterobacterales</taxon>
        <taxon>Enterobacteriaceae</taxon>
        <taxon>Enterobacter</taxon>
        <taxon>Enterobacter cloacae complex</taxon>
    </lineage>
</organism>
<evidence type="ECO:0000313" key="1">
    <source>
        <dbReference type="EMBL" id="ESS57990.1"/>
    </source>
</evidence>